<dbReference type="InterPro" id="IPR013154">
    <property type="entry name" value="ADH-like_N"/>
</dbReference>
<comment type="similarity">
    <text evidence="7">Belongs to the zinc-containing alcohol dehydrogenase family.</text>
</comment>
<dbReference type="Gene3D" id="3.90.180.10">
    <property type="entry name" value="Medium-chain alcohol dehydrogenases, catalytic domain"/>
    <property type="match status" value="1"/>
</dbReference>
<evidence type="ECO:0000256" key="4">
    <source>
        <dbReference type="ARBA" id="ARBA00023002"/>
    </source>
</evidence>
<evidence type="ECO:0000256" key="2">
    <source>
        <dbReference type="ARBA" id="ARBA00022723"/>
    </source>
</evidence>
<dbReference type="Proteomes" id="UP000246410">
    <property type="component" value="Unassembled WGS sequence"/>
</dbReference>
<evidence type="ECO:0000259" key="8">
    <source>
        <dbReference type="SMART" id="SM00829"/>
    </source>
</evidence>
<comment type="caution">
    <text evidence="9">The sequence shown here is derived from an EMBL/GenBank/DDBJ whole genome shotgun (WGS) entry which is preliminary data.</text>
</comment>
<dbReference type="EC" id="1.1.1.2" evidence="5"/>
<sequence>MSTAAAYALPAADGSFEKVTIERRDLGPDDVLIDIKYAGICHSDIHTARDEWGGAKYPCVPGHEIAGIVAAVGSNVRKYQVGDRVGVGCLVDSCGKCVPCLAGEEQYCTRGATWTYNNPVPESVQPGGYTMGGYSTQIVVTESFVVAIPEGIGLDVAAPLLCAGITLYSPLRHWNAGPGKKVAIIGMGGLGHVGVKIAAALGAEVTVLSQSLRKRDDGLRMGAHHYYATSDKETFRQLRGSFDLIINTVSANLPIDNYLRLLALDGTLVILGLPDQPLSVTGRHLAAFRRSLAGSMIGGVAQTQEMLNFCAANGIGAEIELISADEIDAAYDRVVASDVQYRFVIDTATI</sequence>
<name>A0A317NEH1_9NOCA</name>
<keyword evidence="2 7" id="KW-0479">Metal-binding</keyword>
<protein>
    <recommendedName>
        <fullName evidence="5">alcohol dehydrogenase (NADP(+))</fullName>
        <ecNumber evidence="5">1.1.1.2</ecNumber>
    </recommendedName>
</protein>
<dbReference type="GO" id="GO:0008270">
    <property type="term" value="F:zinc ion binding"/>
    <property type="evidence" value="ECO:0007669"/>
    <property type="project" value="InterPro"/>
</dbReference>
<dbReference type="InterPro" id="IPR047109">
    <property type="entry name" value="CAD-like"/>
</dbReference>
<gene>
    <name evidence="9" type="ORF">DFR69_107186</name>
</gene>
<dbReference type="InterPro" id="IPR011032">
    <property type="entry name" value="GroES-like_sf"/>
</dbReference>
<dbReference type="FunFam" id="3.40.50.720:FF:000022">
    <property type="entry name" value="Cinnamyl alcohol dehydrogenase"/>
    <property type="match status" value="1"/>
</dbReference>
<dbReference type="SUPFAM" id="SSF51735">
    <property type="entry name" value="NAD(P)-binding Rossmann-fold domains"/>
    <property type="match status" value="1"/>
</dbReference>
<keyword evidence="3 7" id="KW-0862">Zinc</keyword>
<keyword evidence="10" id="KW-1185">Reference proteome</keyword>
<evidence type="ECO:0000256" key="7">
    <source>
        <dbReference type="RuleBase" id="RU361277"/>
    </source>
</evidence>
<dbReference type="Pfam" id="PF08240">
    <property type="entry name" value="ADH_N"/>
    <property type="match status" value="1"/>
</dbReference>
<proteinExistence type="inferred from homology"/>
<dbReference type="InterPro" id="IPR036291">
    <property type="entry name" value="NAD(P)-bd_dom_sf"/>
</dbReference>
<dbReference type="EMBL" id="QGTL01000007">
    <property type="protein sequence ID" value="PWV73559.1"/>
    <property type="molecule type" value="Genomic_DNA"/>
</dbReference>
<evidence type="ECO:0000256" key="6">
    <source>
        <dbReference type="ARBA" id="ARBA00048262"/>
    </source>
</evidence>
<comment type="catalytic activity">
    <reaction evidence="6">
        <text>a primary alcohol + NADP(+) = an aldehyde + NADPH + H(+)</text>
        <dbReference type="Rhea" id="RHEA:15937"/>
        <dbReference type="ChEBI" id="CHEBI:15378"/>
        <dbReference type="ChEBI" id="CHEBI:15734"/>
        <dbReference type="ChEBI" id="CHEBI:17478"/>
        <dbReference type="ChEBI" id="CHEBI:57783"/>
        <dbReference type="ChEBI" id="CHEBI:58349"/>
        <dbReference type="EC" id="1.1.1.2"/>
    </reaction>
</comment>
<dbReference type="RefSeq" id="WP_110039138.1">
    <property type="nucleotide sequence ID" value="NZ_QGTL01000007.1"/>
</dbReference>
<organism evidence="9 10">
    <name type="scientific">Nocardia neocaledoniensis</name>
    <dbReference type="NCBI Taxonomy" id="236511"/>
    <lineage>
        <taxon>Bacteria</taxon>
        <taxon>Bacillati</taxon>
        <taxon>Actinomycetota</taxon>
        <taxon>Actinomycetes</taxon>
        <taxon>Mycobacteriales</taxon>
        <taxon>Nocardiaceae</taxon>
        <taxon>Nocardia</taxon>
    </lineage>
</organism>
<dbReference type="Gene3D" id="3.40.50.720">
    <property type="entry name" value="NAD(P)-binding Rossmann-like Domain"/>
    <property type="match status" value="1"/>
</dbReference>
<dbReference type="CDD" id="cd05283">
    <property type="entry name" value="CAD1"/>
    <property type="match status" value="1"/>
</dbReference>
<evidence type="ECO:0000256" key="3">
    <source>
        <dbReference type="ARBA" id="ARBA00022833"/>
    </source>
</evidence>
<dbReference type="InterPro" id="IPR020843">
    <property type="entry name" value="ER"/>
</dbReference>
<dbReference type="PANTHER" id="PTHR42683">
    <property type="entry name" value="ALDEHYDE REDUCTASE"/>
    <property type="match status" value="1"/>
</dbReference>
<feature type="domain" description="Enoyl reductase (ER)" evidence="8">
    <location>
        <begin position="14"/>
        <end position="345"/>
    </location>
</feature>
<dbReference type="Pfam" id="PF00107">
    <property type="entry name" value="ADH_zinc_N"/>
    <property type="match status" value="1"/>
</dbReference>
<reference evidence="9 10" key="1">
    <citation type="submission" date="2018-05" db="EMBL/GenBank/DDBJ databases">
        <title>Genomic Encyclopedia of Type Strains, Phase IV (KMG-IV): sequencing the most valuable type-strain genomes for metagenomic binning, comparative biology and taxonomic classification.</title>
        <authorList>
            <person name="Goeker M."/>
        </authorList>
    </citation>
    <scope>NUCLEOTIDE SEQUENCE [LARGE SCALE GENOMIC DNA]</scope>
    <source>
        <strain evidence="9 10">DSM 44717</strain>
    </source>
</reference>
<evidence type="ECO:0000313" key="9">
    <source>
        <dbReference type="EMBL" id="PWV73559.1"/>
    </source>
</evidence>
<dbReference type="PROSITE" id="PS00059">
    <property type="entry name" value="ADH_ZINC"/>
    <property type="match status" value="1"/>
</dbReference>
<dbReference type="SUPFAM" id="SSF50129">
    <property type="entry name" value="GroES-like"/>
    <property type="match status" value="1"/>
</dbReference>
<dbReference type="InterPro" id="IPR013149">
    <property type="entry name" value="ADH-like_C"/>
</dbReference>
<dbReference type="SMART" id="SM00829">
    <property type="entry name" value="PKS_ER"/>
    <property type="match status" value="1"/>
</dbReference>
<comment type="cofactor">
    <cofactor evidence="1 7">
        <name>Zn(2+)</name>
        <dbReference type="ChEBI" id="CHEBI:29105"/>
    </cofactor>
</comment>
<dbReference type="GO" id="GO:0008106">
    <property type="term" value="F:alcohol dehydrogenase (NADP+) activity"/>
    <property type="evidence" value="ECO:0007669"/>
    <property type="project" value="UniProtKB-EC"/>
</dbReference>
<accession>A0A317NEH1</accession>
<evidence type="ECO:0000256" key="1">
    <source>
        <dbReference type="ARBA" id="ARBA00001947"/>
    </source>
</evidence>
<dbReference type="AlphaFoldDB" id="A0A317NEH1"/>
<evidence type="ECO:0000256" key="5">
    <source>
        <dbReference type="ARBA" id="ARBA00024074"/>
    </source>
</evidence>
<keyword evidence="4" id="KW-0560">Oxidoreductase</keyword>
<dbReference type="InterPro" id="IPR002328">
    <property type="entry name" value="ADH_Zn_CS"/>
</dbReference>
<evidence type="ECO:0000313" key="10">
    <source>
        <dbReference type="Proteomes" id="UP000246410"/>
    </source>
</evidence>